<feature type="compositionally biased region" description="Basic and acidic residues" evidence="1">
    <location>
        <begin position="13"/>
        <end position="24"/>
    </location>
</feature>
<reference evidence="2 3" key="1">
    <citation type="submission" date="2016-08" db="EMBL/GenBank/DDBJ databases">
        <title>Draft genome sequence of allopolyploid Zygosaccharomyces rouxii.</title>
        <authorList>
            <person name="Watanabe J."/>
            <person name="Uehara K."/>
            <person name="Mogi Y."/>
            <person name="Tsukioka Y."/>
        </authorList>
    </citation>
    <scope>NUCLEOTIDE SEQUENCE [LARGE SCALE GENOMIC DNA]</scope>
    <source>
        <strain evidence="2 3">NBRC 110957</strain>
    </source>
</reference>
<feature type="region of interest" description="Disordered" evidence="1">
    <location>
        <begin position="1"/>
        <end position="26"/>
    </location>
</feature>
<dbReference type="OMA" id="KYKVCKG"/>
<gene>
    <name evidence="2" type="ORF">ZYGR_0H02390</name>
</gene>
<feature type="compositionally biased region" description="Polar residues" evidence="1">
    <location>
        <begin position="1"/>
        <end position="11"/>
    </location>
</feature>
<dbReference type="eggNOG" id="ENOG502S31N">
    <property type="taxonomic scope" value="Eukaryota"/>
</dbReference>
<dbReference type="Proteomes" id="UP000187013">
    <property type="component" value="Unassembled WGS sequence"/>
</dbReference>
<organism evidence="2 3">
    <name type="scientific">Zygosaccharomyces rouxii</name>
    <dbReference type="NCBI Taxonomy" id="4956"/>
    <lineage>
        <taxon>Eukaryota</taxon>
        <taxon>Fungi</taxon>
        <taxon>Dikarya</taxon>
        <taxon>Ascomycota</taxon>
        <taxon>Saccharomycotina</taxon>
        <taxon>Saccharomycetes</taxon>
        <taxon>Saccharomycetales</taxon>
        <taxon>Saccharomycetaceae</taxon>
        <taxon>Zygosaccharomyces</taxon>
    </lineage>
</organism>
<protein>
    <recommendedName>
        <fullName evidence="4">MICOS complex subunit MIC27</fullName>
    </recommendedName>
</protein>
<dbReference type="OrthoDB" id="4039294at2759"/>
<accession>A0A1Q2ZVA2</accession>
<dbReference type="EMBL" id="BDGX01000008">
    <property type="protein sequence ID" value="GAV47397.1"/>
    <property type="molecule type" value="Genomic_DNA"/>
</dbReference>
<name>A0A1Q2ZVA2_ZYGRO</name>
<evidence type="ECO:0008006" key="4">
    <source>
        <dbReference type="Google" id="ProtNLM"/>
    </source>
</evidence>
<sequence length="233" mass="26539">MSKFFYSSPNELDTEHQNENHNNQEPRLQSELLSTGNQVVQSPPLTERLHEWRNLLIHQYNVVVAEWSNLKSATKNEIDSGREYINRNVLNDPQENNRLLVPSSILSLGAFFCGRVLTNKNNWGYRSIVNRNPSILGRLLTSLPSRTVLPLALAGVVFNQLTPGTAKNACHTFERDFLSESFVQEYHRIWDQLYVQGIKQGSGQIGETFQNSLQNGIKSIRESISAINDDKKQ</sequence>
<evidence type="ECO:0000313" key="2">
    <source>
        <dbReference type="EMBL" id="GAV47397.1"/>
    </source>
</evidence>
<dbReference type="SMR" id="A0A1Q2ZVA2"/>
<evidence type="ECO:0000313" key="3">
    <source>
        <dbReference type="Proteomes" id="UP000187013"/>
    </source>
</evidence>
<evidence type="ECO:0000256" key="1">
    <source>
        <dbReference type="SAM" id="MobiDB-lite"/>
    </source>
</evidence>
<proteinExistence type="predicted"/>
<comment type="caution">
    <text evidence="2">The sequence shown here is derived from an EMBL/GenBank/DDBJ whole genome shotgun (WGS) entry which is preliminary data.</text>
</comment>
<dbReference type="AlphaFoldDB" id="A0A1Q2ZVA2"/>